<name>A0AAV3TAI8_9EURY</name>
<dbReference type="InterPro" id="IPR014729">
    <property type="entry name" value="Rossmann-like_a/b/a_fold"/>
</dbReference>
<accession>A0AAV3TAI8</accession>
<dbReference type="Gene3D" id="3.40.50.620">
    <property type="entry name" value="HUPs"/>
    <property type="match status" value="1"/>
</dbReference>
<dbReference type="InterPro" id="IPR006016">
    <property type="entry name" value="UspA"/>
</dbReference>
<dbReference type="PANTHER" id="PTHR46268">
    <property type="entry name" value="STRESS RESPONSE PROTEIN NHAX"/>
    <property type="match status" value="1"/>
</dbReference>
<sequence length="144" mass="15842">MYDDILVPTDGSDGTERTLDHAVEIARNHGARLHALSVVDRRVYLAAEEDERDDVMAKLRGEAEDAIELVEDRLSDADVEVTAEIVDGTPHKEILAYADEHGVDLIAIGTHGRTGRDRLENLGSVTERVVEDADRTVLVVSIDE</sequence>
<comment type="similarity">
    <text evidence="1">Belongs to the universal stress protein A family.</text>
</comment>
<keyword evidence="4" id="KW-1185">Reference proteome</keyword>
<dbReference type="PANTHER" id="PTHR46268:SF6">
    <property type="entry name" value="UNIVERSAL STRESS PROTEIN UP12"/>
    <property type="match status" value="1"/>
</dbReference>
<evidence type="ECO:0000313" key="4">
    <source>
        <dbReference type="Proteomes" id="UP001500420"/>
    </source>
</evidence>
<dbReference type="RefSeq" id="WP_343773911.1">
    <property type="nucleotide sequence ID" value="NZ_BAAADV010000003.1"/>
</dbReference>
<dbReference type="SUPFAM" id="SSF52402">
    <property type="entry name" value="Adenine nucleotide alpha hydrolases-like"/>
    <property type="match status" value="1"/>
</dbReference>
<reference evidence="3 4" key="1">
    <citation type="journal article" date="2019" name="Int. J. Syst. Evol. Microbiol.">
        <title>The Global Catalogue of Microorganisms (GCM) 10K type strain sequencing project: providing services to taxonomists for standard genome sequencing and annotation.</title>
        <authorList>
            <consortium name="The Broad Institute Genomics Platform"/>
            <consortium name="The Broad Institute Genome Sequencing Center for Infectious Disease"/>
            <person name="Wu L."/>
            <person name="Ma J."/>
        </authorList>
    </citation>
    <scope>NUCLEOTIDE SEQUENCE [LARGE SCALE GENOMIC DNA]</scope>
    <source>
        <strain evidence="3 4">JCM 16328</strain>
    </source>
</reference>
<organism evidence="3 4">
    <name type="scientific">Natronoarchaeum mannanilyticum</name>
    <dbReference type="NCBI Taxonomy" id="926360"/>
    <lineage>
        <taxon>Archaea</taxon>
        <taxon>Methanobacteriati</taxon>
        <taxon>Methanobacteriota</taxon>
        <taxon>Stenosarchaea group</taxon>
        <taxon>Halobacteria</taxon>
        <taxon>Halobacteriales</taxon>
        <taxon>Natronoarchaeaceae</taxon>
    </lineage>
</organism>
<evidence type="ECO:0000313" key="3">
    <source>
        <dbReference type="EMBL" id="GAA0673418.1"/>
    </source>
</evidence>
<dbReference type="Proteomes" id="UP001500420">
    <property type="component" value="Unassembled WGS sequence"/>
</dbReference>
<evidence type="ECO:0000256" key="1">
    <source>
        <dbReference type="ARBA" id="ARBA00008791"/>
    </source>
</evidence>
<dbReference type="EMBL" id="BAAADV010000003">
    <property type="protein sequence ID" value="GAA0673418.1"/>
    <property type="molecule type" value="Genomic_DNA"/>
</dbReference>
<protein>
    <submittedName>
        <fullName evidence="3">Universal stress protein</fullName>
    </submittedName>
</protein>
<proteinExistence type="inferred from homology"/>
<dbReference type="InterPro" id="IPR006015">
    <property type="entry name" value="Universal_stress_UspA"/>
</dbReference>
<gene>
    <name evidence="3" type="ORF">GCM10009020_20540</name>
</gene>
<evidence type="ECO:0000259" key="2">
    <source>
        <dbReference type="Pfam" id="PF00582"/>
    </source>
</evidence>
<dbReference type="AlphaFoldDB" id="A0AAV3TAI8"/>
<comment type="caution">
    <text evidence="3">The sequence shown here is derived from an EMBL/GenBank/DDBJ whole genome shotgun (WGS) entry which is preliminary data.</text>
</comment>
<dbReference type="Pfam" id="PF00582">
    <property type="entry name" value="Usp"/>
    <property type="match status" value="1"/>
</dbReference>
<dbReference type="CDD" id="cd00293">
    <property type="entry name" value="USP-like"/>
    <property type="match status" value="1"/>
</dbReference>
<dbReference type="PRINTS" id="PR01438">
    <property type="entry name" value="UNVRSLSTRESS"/>
</dbReference>
<feature type="domain" description="UspA" evidence="2">
    <location>
        <begin position="1"/>
        <end position="140"/>
    </location>
</feature>